<dbReference type="PANTHER" id="PTHR40370">
    <property type="entry name" value="EXPRESSED PROTEIN"/>
    <property type="match status" value="1"/>
</dbReference>
<evidence type="ECO:0000313" key="3">
    <source>
        <dbReference type="EMBL" id="KAF2676136.1"/>
    </source>
</evidence>
<dbReference type="InterPro" id="IPR024500">
    <property type="entry name" value="DUF3074"/>
</dbReference>
<feature type="compositionally biased region" description="Basic and acidic residues" evidence="1">
    <location>
        <begin position="622"/>
        <end position="641"/>
    </location>
</feature>
<feature type="compositionally biased region" description="Basic and acidic residues" evidence="1">
    <location>
        <begin position="526"/>
        <end position="575"/>
    </location>
</feature>
<evidence type="ECO:0000259" key="2">
    <source>
        <dbReference type="Pfam" id="PF11274"/>
    </source>
</evidence>
<feature type="region of interest" description="Disordered" evidence="1">
    <location>
        <begin position="256"/>
        <end position="298"/>
    </location>
</feature>
<dbReference type="EMBL" id="MU005639">
    <property type="protein sequence ID" value="KAF2676136.1"/>
    <property type="molecule type" value="Genomic_DNA"/>
</dbReference>
<sequence length="674" mass="74237">MSQLHKALEVLSPKDYNDVPLDHLQSFLSDVFSNAELIANSVPPPPSGTPYESSQRTRTDGAPATCAADLTVSNVRRPPPPKEQVELQKAWGKPLKLGAKDAATGISVFKMAGNDRHGAWFARTSVHEGLGFDKWKRAMIREFPESLEIDGGPGVGSVRGIGGDRRLEDITVEGLGKLAVYQLSAQFPGPTAPREFITLLLTTDNGLGEASKIGHVVPRHHMVVSIPLTHPEAPARNGMVRGQYESVEMIREIPLPTSKPAASASTSNLLKHDRKKSRERGGTIGFAESRGPDAKGEKIDRIDDADKDDAETNPVEWIMITRSDPGGGIPRFMVERGTPSSIVQDAGKFLDWACAKDDYEDEQLAQASPRMSQDEHKFSISETNGIMAGVGMSIADRPDPATFRRLSKQNVDEQPGMMPSLADKLGPFVPDAMNPLQRSSSHSSSLSSSSIDSFASAEQFNIAQEGFSIDDSTPSVSQQSLPLTQGDALANQKLQKLEQKRQQLKDKADQARQKQLQGGQNASSKTAKEIEKATERHNRERKRQEEKYAKDLQKLEARRERETKKLLARQQKEAGKSALQKMQTERNEWKQRAELAEQENKLLKEQIGELQRENTKLVARLGKSDVGKEILKKVREEDGSRRRSGSVRSRESGGSQGKKEHEGSSLTVVESRPT</sequence>
<dbReference type="OrthoDB" id="5403181at2759"/>
<feature type="compositionally biased region" description="Low complexity" evidence="1">
    <location>
        <begin position="439"/>
        <end position="449"/>
    </location>
</feature>
<gene>
    <name evidence="3" type="ORF">K458DRAFT_492672</name>
</gene>
<feature type="compositionally biased region" description="Low complexity" evidence="1">
    <location>
        <begin position="256"/>
        <end position="267"/>
    </location>
</feature>
<accession>A0A6G1ID53</accession>
<dbReference type="Gene3D" id="3.30.530.20">
    <property type="match status" value="1"/>
</dbReference>
<dbReference type="SUPFAM" id="SSF55961">
    <property type="entry name" value="Bet v1-like"/>
    <property type="match status" value="1"/>
</dbReference>
<feature type="compositionally biased region" description="Polar residues" evidence="1">
    <location>
        <begin position="513"/>
        <end position="525"/>
    </location>
</feature>
<dbReference type="AlphaFoldDB" id="A0A6G1ID53"/>
<name>A0A6G1ID53_9PLEO</name>
<feature type="region of interest" description="Disordered" evidence="1">
    <location>
        <begin position="409"/>
        <end position="449"/>
    </location>
</feature>
<feature type="compositionally biased region" description="Basic and acidic residues" evidence="1">
    <location>
        <begin position="583"/>
        <end position="593"/>
    </location>
</feature>
<dbReference type="InterPro" id="IPR023393">
    <property type="entry name" value="START-like_dom_sf"/>
</dbReference>
<reference evidence="3" key="1">
    <citation type="journal article" date="2020" name="Stud. Mycol.">
        <title>101 Dothideomycetes genomes: a test case for predicting lifestyles and emergence of pathogens.</title>
        <authorList>
            <person name="Haridas S."/>
            <person name="Albert R."/>
            <person name="Binder M."/>
            <person name="Bloem J."/>
            <person name="Labutti K."/>
            <person name="Salamov A."/>
            <person name="Andreopoulos B."/>
            <person name="Baker S."/>
            <person name="Barry K."/>
            <person name="Bills G."/>
            <person name="Bluhm B."/>
            <person name="Cannon C."/>
            <person name="Castanera R."/>
            <person name="Culley D."/>
            <person name="Daum C."/>
            <person name="Ezra D."/>
            <person name="Gonzalez J."/>
            <person name="Henrissat B."/>
            <person name="Kuo A."/>
            <person name="Liang C."/>
            <person name="Lipzen A."/>
            <person name="Lutzoni F."/>
            <person name="Magnuson J."/>
            <person name="Mondo S."/>
            <person name="Nolan M."/>
            <person name="Ohm R."/>
            <person name="Pangilinan J."/>
            <person name="Park H.-J."/>
            <person name="Ramirez L."/>
            <person name="Alfaro M."/>
            <person name="Sun H."/>
            <person name="Tritt A."/>
            <person name="Yoshinaga Y."/>
            <person name="Zwiers L.-H."/>
            <person name="Turgeon B."/>
            <person name="Goodwin S."/>
            <person name="Spatafora J."/>
            <person name="Crous P."/>
            <person name="Grigoriev I."/>
        </authorList>
    </citation>
    <scope>NUCLEOTIDE SEQUENCE</scope>
    <source>
        <strain evidence="3">CBS 122367</strain>
    </source>
</reference>
<evidence type="ECO:0000313" key="4">
    <source>
        <dbReference type="Proteomes" id="UP000799291"/>
    </source>
</evidence>
<evidence type="ECO:0000256" key="1">
    <source>
        <dbReference type="SAM" id="MobiDB-lite"/>
    </source>
</evidence>
<feature type="region of interest" description="Disordered" evidence="1">
    <location>
        <begin position="621"/>
        <end position="674"/>
    </location>
</feature>
<feature type="domain" description="DUF3074" evidence="2">
    <location>
        <begin position="120"/>
        <end position="353"/>
    </location>
</feature>
<proteinExistence type="predicted"/>
<dbReference type="Pfam" id="PF11274">
    <property type="entry name" value="DUF3074"/>
    <property type="match status" value="1"/>
</dbReference>
<dbReference type="PANTHER" id="PTHR40370:SF1">
    <property type="entry name" value="DUF3074 DOMAIN-CONTAINING PROTEIN"/>
    <property type="match status" value="1"/>
</dbReference>
<protein>
    <recommendedName>
        <fullName evidence="2">DUF3074 domain-containing protein</fullName>
    </recommendedName>
</protein>
<dbReference type="Proteomes" id="UP000799291">
    <property type="component" value="Unassembled WGS sequence"/>
</dbReference>
<organism evidence="3 4">
    <name type="scientific">Lentithecium fluviatile CBS 122367</name>
    <dbReference type="NCBI Taxonomy" id="1168545"/>
    <lineage>
        <taxon>Eukaryota</taxon>
        <taxon>Fungi</taxon>
        <taxon>Dikarya</taxon>
        <taxon>Ascomycota</taxon>
        <taxon>Pezizomycotina</taxon>
        <taxon>Dothideomycetes</taxon>
        <taxon>Pleosporomycetidae</taxon>
        <taxon>Pleosporales</taxon>
        <taxon>Massarineae</taxon>
        <taxon>Lentitheciaceae</taxon>
        <taxon>Lentithecium</taxon>
    </lineage>
</organism>
<feature type="region of interest" description="Disordered" evidence="1">
    <location>
        <begin position="39"/>
        <end position="62"/>
    </location>
</feature>
<feature type="region of interest" description="Disordered" evidence="1">
    <location>
        <begin position="498"/>
        <end position="593"/>
    </location>
</feature>
<keyword evidence="4" id="KW-1185">Reference proteome</keyword>
<feature type="compositionally biased region" description="Basic and acidic residues" evidence="1">
    <location>
        <begin position="498"/>
        <end position="512"/>
    </location>
</feature>
<dbReference type="CDD" id="cd08864">
    <property type="entry name" value="SRPBCC_DUF3074"/>
    <property type="match status" value="1"/>
</dbReference>
<feature type="compositionally biased region" description="Polar residues" evidence="1">
    <location>
        <begin position="664"/>
        <end position="674"/>
    </location>
</feature>